<dbReference type="Pfam" id="PF01596">
    <property type="entry name" value="Methyltransf_3"/>
    <property type="match status" value="1"/>
</dbReference>
<dbReference type="GO" id="GO:0032259">
    <property type="term" value="P:methylation"/>
    <property type="evidence" value="ECO:0007669"/>
    <property type="project" value="UniProtKB-KW"/>
</dbReference>
<dbReference type="GO" id="GO:0008168">
    <property type="term" value="F:methyltransferase activity"/>
    <property type="evidence" value="ECO:0007669"/>
    <property type="project" value="UniProtKB-KW"/>
</dbReference>
<keyword evidence="5" id="KW-1185">Reference proteome</keyword>
<dbReference type="PANTHER" id="PTHR43836">
    <property type="entry name" value="CATECHOL O-METHYLTRANSFERASE 1-RELATED"/>
    <property type="match status" value="1"/>
</dbReference>
<dbReference type="PROSITE" id="PS51682">
    <property type="entry name" value="SAM_OMT_I"/>
    <property type="match status" value="1"/>
</dbReference>
<sequence>MPQGVNRFMQWWRFLHPSALVFTLKTSSQALIDKARQAPPRTVQATRFVAEHARSGDPLSVLQTLDRFAREERWLMSVGPDKGPLIAELAERVPPDARVLELGSYCGYSAVMMASTLGPQANIISVDIDATAIECARQNVEMAGLSSQVTFIQGPSSRIVSTLTGHFDLVFLDHWKDLYKDDLQTIEERGLIGSGSIVVADNVGEIFAPQKFLEYVRNCGLYDCEHRRATIEYTQVPDAVEIAVYRSAPVESKSQAAPNDTSPAA</sequence>
<evidence type="ECO:0000256" key="2">
    <source>
        <dbReference type="ARBA" id="ARBA00022679"/>
    </source>
</evidence>
<dbReference type="PANTHER" id="PTHR43836:SF2">
    <property type="entry name" value="CATECHOL O-METHYLTRANSFERASE 1-RELATED"/>
    <property type="match status" value="1"/>
</dbReference>
<name>A0ABT3T6X7_9GAMM</name>
<dbReference type="SUPFAM" id="SSF53335">
    <property type="entry name" value="S-adenosyl-L-methionine-dependent methyltransferases"/>
    <property type="match status" value="1"/>
</dbReference>
<organism evidence="4 5">
    <name type="scientific">Candidatus Marimicrobium litorale</name>
    <dbReference type="NCBI Taxonomy" id="2518991"/>
    <lineage>
        <taxon>Bacteria</taxon>
        <taxon>Pseudomonadati</taxon>
        <taxon>Pseudomonadota</taxon>
        <taxon>Gammaproteobacteria</taxon>
        <taxon>Cellvibrionales</taxon>
        <taxon>Halieaceae</taxon>
        <taxon>Marimicrobium</taxon>
    </lineage>
</organism>
<dbReference type="Gene3D" id="3.40.50.150">
    <property type="entry name" value="Vaccinia Virus protein VP39"/>
    <property type="match status" value="1"/>
</dbReference>
<keyword evidence="2" id="KW-0808">Transferase</keyword>
<evidence type="ECO:0000313" key="5">
    <source>
        <dbReference type="Proteomes" id="UP001143304"/>
    </source>
</evidence>
<accession>A0ABT3T6X7</accession>
<keyword evidence="1 4" id="KW-0489">Methyltransferase</keyword>
<gene>
    <name evidence="4" type="ORF">EYC82_11295</name>
</gene>
<dbReference type="Proteomes" id="UP001143304">
    <property type="component" value="Unassembled WGS sequence"/>
</dbReference>
<comment type="caution">
    <text evidence="4">The sequence shown here is derived from an EMBL/GenBank/DDBJ whole genome shotgun (WGS) entry which is preliminary data.</text>
</comment>
<reference evidence="4" key="1">
    <citation type="submission" date="2019-02" db="EMBL/GenBank/DDBJ databases">
        <authorList>
            <person name="Li S.-H."/>
        </authorList>
    </citation>
    <scope>NUCLEOTIDE SEQUENCE</scope>
    <source>
        <strain evidence="4">IMCC11814</strain>
    </source>
</reference>
<evidence type="ECO:0000256" key="3">
    <source>
        <dbReference type="ARBA" id="ARBA00022691"/>
    </source>
</evidence>
<dbReference type="InterPro" id="IPR029063">
    <property type="entry name" value="SAM-dependent_MTases_sf"/>
</dbReference>
<dbReference type="InterPro" id="IPR002935">
    <property type="entry name" value="SAM_O-MeTrfase"/>
</dbReference>
<dbReference type="CDD" id="cd02440">
    <property type="entry name" value="AdoMet_MTases"/>
    <property type="match status" value="1"/>
</dbReference>
<keyword evidence="3" id="KW-0949">S-adenosyl-L-methionine</keyword>
<dbReference type="EMBL" id="SHNO01000001">
    <property type="protein sequence ID" value="MCX2977940.1"/>
    <property type="molecule type" value="Genomic_DNA"/>
</dbReference>
<evidence type="ECO:0000256" key="1">
    <source>
        <dbReference type="ARBA" id="ARBA00022603"/>
    </source>
</evidence>
<proteinExistence type="predicted"/>
<evidence type="ECO:0000313" key="4">
    <source>
        <dbReference type="EMBL" id="MCX2977940.1"/>
    </source>
</evidence>
<protein>
    <submittedName>
        <fullName evidence="4">Methyltransferase domain-containing protein</fullName>
    </submittedName>
</protein>